<evidence type="ECO:0000256" key="1">
    <source>
        <dbReference type="SAM" id="Phobius"/>
    </source>
</evidence>
<protein>
    <submittedName>
        <fullName evidence="2">Uncharacterized protein</fullName>
    </submittedName>
</protein>
<keyword evidence="1" id="KW-0812">Transmembrane</keyword>
<keyword evidence="3" id="KW-1185">Reference proteome</keyword>
<proteinExistence type="predicted"/>
<keyword evidence="1" id="KW-0472">Membrane</keyword>
<evidence type="ECO:0000313" key="3">
    <source>
        <dbReference type="Proteomes" id="UP000199068"/>
    </source>
</evidence>
<reference evidence="2 3" key="1">
    <citation type="submission" date="2016-10" db="EMBL/GenBank/DDBJ databases">
        <authorList>
            <person name="de Groot N.N."/>
        </authorList>
    </citation>
    <scope>NUCLEOTIDE SEQUENCE [LARGE SCALE GENOMIC DNA]</scope>
    <source>
        <strain evidence="2 3">DSM 797</strain>
    </source>
</reference>
<dbReference type="Proteomes" id="UP000199068">
    <property type="component" value="Unassembled WGS sequence"/>
</dbReference>
<dbReference type="STRING" id="1121325.SAMN04515677_10245"/>
<dbReference type="RefSeq" id="WP_242872374.1">
    <property type="nucleotide sequence ID" value="NZ_FNGW01000002.1"/>
</dbReference>
<sequence length="109" mass="12824">MNSYRDMCNNEINKLYNKCEELMNYHVILKMKDGSMLDGIIEDMDGDNVIVLVGEDIVDNNCEKQKNKRQHGFPSRYRMYRRRPIPLVSLIGLSLLAYPYIAPPYPYPY</sequence>
<dbReference type="AlphaFoldDB" id="A0A1G9K925"/>
<feature type="transmembrane region" description="Helical" evidence="1">
    <location>
        <begin position="85"/>
        <end position="102"/>
    </location>
</feature>
<gene>
    <name evidence="2" type="ORF">SAMN04515677_10245</name>
</gene>
<dbReference type="EMBL" id="FNGW01000002">
    <property type="protein sequence ID" value="SDL45925.1"/>
    <property type="molecule type" value="Genomic_DNA"/>
</dbReference>
<evidence type="ECO:0000313" key="2">
    <source>
        <dbReference type="EMBL" id="SDL45925.1"/>
    </source>
</evidence>
<name>A0A1G9K925_9FIRM</name>
<organism evidence="2 3">
    <name type="scientific">Romboutsia lituseburensis DSM 797</name>
    <dbReference type="NCBI Taxonomy" id="1121325"/>
    <lineage>
        <taxon>Bacteria</taxon>
        <taxon>Bacillati</taxon>
        <taxon>Bacillota</taxon>
        <taxon>Clostridia</taxon>
        <taxon>Peptostreptococcales</taxon>
        <taxon>Peptostreptococcaceae</taxon>
        <taxon>Romboutsia</taxon>
    </lineage>
</organism>
<accession>A0A1G9K925</accession>
<keyword evidence="1" id="KW-1133">Transmembrane helix</keyword>